<name>A0AA92JXE0_RALSL</name>
<feature type="domain" description="Coenzyme Q-binding protein COQ10 START" evidence="2">
    <location>
        <begin position="10"/>
        <end position="132"/>
    </location>
</feature>
<dbReference type="SUPFAM" id="SSF55961">
    <property type="entry name" value="Bet v1-like"/>
    <property type="match status" value="1"/>
</dbReference>
<comment type="similarity">
    <text evidence="1">Belongs to the ribosome association toxin RatA family.</text>
</comment>
<proteinExistence type="inferred from homology"/>
<evidence type="ECO:0000256" key="1">
    <source>
        <dbReference type="ARBA" id="ARBA00008918"/>
    </source>
</evidence>
<organism evidence="3 4">
    <name type="scientific">Ralstonia solanacearum</name>
    <name type="common">Pseudomonas solanacearum</name>
    <dbReference type="NCBI Taxonomy" id="305"/>
    <lineage>
        <taxon>Bacteria</taxon>
        <taxon>Pseudomonadati</taxon>
        <taxon>Pseudomonadota</taxon>
        <taxon>Betaproteobacteria</taxon>
        <taxon>Burkholderiales</taxon>
        <taxon>Burkholderiaceae</taxon>
        <taxon>Ralstonia</taxon>
        <taxon>Ralstonia solanacearum species complex</taxon>
    </lineage>
</organism>
<gene>
    <name evidence="3" type="ORF">HF909_22655</name>
</gene>
<dbReference type="Pfam" id="PF03364">
    <property type="entry name" value="Polyketide_cyc"/>
    <property type="match status" value="1"/>
</dbReference>
<geneLocation type="plasmid" evidence="3 4">
    <name>pUW774mp</name>
</geneLocation>
<keyword evidence="3" id="KW-0614">Plasmid</keyword>
<protein>
    <submittedName>
        <fullName evidence="3">Polyketide cyclase/dehydrase</fullName>
    </submittedName>
</protein>
<dbReference type="Proteomes" id="UP000593970">
    <property type="component" value="Plasmid pUW774mp"/>
</dbReference>
<evidence type="ECO:0000259" key="2">
    <source>
        <dbReference type="Pfam" id="PF03364"/>
    </source>
</evidence>
<dbReference type="InterPro" id="IPR005031">
    <property type="entry name" value="COQ10_START"/>
</dbReference>
<sequence length="146" mass="17040">MPLIVVKEVIEAPILKVWDLVKKIENYPKFMKPVHELKILSRDGDITDAEWEVELKGSILRWSERDICYPSEHRIEFAQIEGDLEKFEGNWNLKKISEHVTEVELQVNFEIGIPMLRDMLNPVAEKALRDNAITMLRSFQSHEVVA</sequence>
<reference evidence="4" key="1">
    <citation type="submission" date="2020-04" db="EMBL/GenBank/DDBJ databases">
        <title>Ralstonia solanacearum UW576, UW763, UW773, and UW774.</title>
        <authorList>
            <person name="Steidl O."/>
            <person name="Truchon A."/>
            <person name="Allen C."/>
        </authorList>
    </citation>
    <scope>NUCLEOTIDE SEQUENCE [LARGE SCALE GENOMIC DNA]</scope>
    <source>
        <strain evidence="4">UW774</strain>
        <plasmid evidence="4">pUW774mp</plasmid>
    </source>
</reference>
<accession>A0AA92JXE0</accession>
<dbReference type="AlphaFoldDB" id="A0AA92JXE0"/>
<dbReference type="EMBL" id="CP051170">
    <property type="protein sequence ID" value="QOK99158.1"/>
    <property type="molecule type" value="Genomic_DNA"/>
</dbReference>
<dbReference type="InterPro" id="IPR023393">
    <property type="entry name" value="START-like_dom_sf"/>
</dbReference>
<evidence type="ECO:0000313" key="3">
    <source>
        <dbReference type="EMBL" id="QOK99158.1"/>
    </source>
</evidence>
<evidence type="ECO:0000313" key="4">
    <source>
        <dbReference type="Proteomes" id="UP000593970"/>
    </source>
</evidence>
<dbReference type="Gene3D" id="3.30.530.20">
    <property type="match status" value="1"/>
</dbReference>